<name>Q5DVE0_9CREN</name>
<keyword evidence="1" id="KW-0614">Plasmid</keyword>
<dbReference type="EMBL" id="AJ852506">
    <property type="protein sequence ID" value="CAH65792.1"/>
    <property type="molecule type" value="Genomic_DNA"/>
</dbReference>
<accession>Q5DVE0</accession>
<dbReference type="AlphaFoldDB" id="Q5DVE0"/>
<proteinExistence type="predicted"/>
<organism evidence="1">
    <name type="scientific">Sulfolobus neozealandicus</name>
    <dbReference type="NCBI Taxonomy" id="299422"/>
    <lineage>
        <taxon>Archaea</taxon>
        <taxon>Thermoproteota</taxon>
        <taxon>Thermoprotei</taxon>
        <taxon>Sulfolobales</taxon>
        <taxon>Sulfolobaceae</taxon>
        <taxon>Sulfolobus</taxon>
    </lineage>
</organism>
<protein>
    <submittedName>
        <fullName evidence="1">Uncharacterized protein</fullName>
    </submittedName>
</protein>
<sequence>MNAKLREVLDLIKSNEPGEVAKKLMNMLNNDPKITKVFADNSAFSLDKPQFVIAQEFKEYDKNEQGKYEETHRGIVVKLIYNSYILELIFYEMENDMASVDYHILRQ</sequence>
<geneLocation type="plasmid" evidence="1">
    <name>pTIK4</name>
</geneLocation>
<reference evidence="1" key="1">
    <citation type="journal article" date="2005" name="Archaea">
        <title>Novel RepA-MCM proteins encoded in plasmids pTAU4, pORA1 and pTIK4 from Sulfolobus neozealandicus.</title>
        <authorList>
            <person name="Greve B."/>
            <person name="Jensen S."/>
            <person name="Phan H."/>
            <person name="Brugger K."/>
            <person name="Zillig W."/>
            <person name="She Q."/>
            <person name="Garrett R."/>
        </authorList>
    </citation>
    <scope>NUCLEOTIDE SEQUENCE</scope>
    <source>
        <strain evidence="1">4/2</strain>
        <plasmid evidence="1">pTIK4</plasmid>
    </source>
</reference>
<evidence type="ECO:0000313" key="1">
    <source>
        <dbReference type="EMBL" id="CAH65792.1"/>
    </source>
</evidence>